<sequence length="338" mass="36578">MTTDHGEALQAADLLRAVHDLLGRRPGAVIAGPTAAALWIGELSGLAPGDDREAGASLLPSLAAGPLEAVVPGTGGRSSPEVRMRADRLDADEIHEVLDRAGRHLRLTSPLRTCFDLARTLHADEAVAVVDAVAARHGTTAEDLRLLAHHHPGVRGRRSVFPVADLMDHGSTSPGRTRVRLVLRRAGIDVPLAGRAVVDSDGELLGELDLLWPDDGCGMQVGRTREEAIARMGRLAERGWYVRLVPEDGPADWLRYQALGLLEQRRGRTYPPLVTRSARRRRPRSVRSSPGSRRDPGRRARRRRAWSRGRAGPSTPARGPAPRCPPTSGSGRGRARPR</sequence>
<comment type="caution">
    <text evidence="2">The sequence shown here is derived from an EMBL/GenBank/DDBJ whole genome shotgun (WGS) entry which is preliminary data.</text>
</comment>
<name>A0A4R6UUB6_9PSEU</name>
<gene>
    <name evidence="2" type="ORF">EV188_114152</name>
</gene>
<keyword evidence="3" id="KW-1185">Reference proteome</keyword>
<dbReference type="AlphaFoldDB" id="A0A4R6UUB6"/>
<reference evidence="2 3" key="1">
    <citation type="submission" date="2019-03" db="EMBL/GenBank/DDBJ databases">
        <title>Genomic Encyclopedia of Type Strains, Phase IV (KMG-IV): sequencing the most valuable type-strain genomes for metagenomic binning, comparative biology and taxonomic classification.</title>
        <authorList>
            <person name="Goeker M."/>
        </authorList>
    </citation>
    <scope>NUCLEOTIDE SEQUENCE [LARGE SCALE GENOMIC DNA]</scope>
    <source>
        <strain evidence="2 3">DSM 45775</strain>
    </source>
</reference>
<accession>A0A4R6UUB6</accession>
<dbReference type="Proteomes" id="UP000295705">
    <property type="component" value="Unassembled WGS sequence"/>
</dbReference>
<dbReference type="EMBL" id="SNYO01000014">
    <property type="protein sequence ID" value="TDQ47064.1"/>
    <property type="molecule type" value="Genomic_DNA"/>
</dbReference>
<organism evidence="2 3">
    <name type="scientific">Actinomycetospora succinea</name>
    <dbReference type="NCBI Taxonomy" id="663603"/>
    <lineage>
        <taxon>Bacteria</taxon>
        <taxon>Bacillati</taxon>
        <taxon>Actinomycetota</taxon>
        <taxon>Actinomycetes</taxon>
        <taxon>Pseudonocardiales</taxon>
        <taxon>Pseudonocardiaceae</taxon>
        <taxon>Actinomycetospora</taxon>
    </lineage>
</organism>
<evidence type="ECO:0000256" key="1">
    <source>
        <dbReference type="SAM" id="MobiDB-lite"/>
    </source>
</evidence>
<protein>
    <submittedName>
        <fullName evidence="2">Uncharacterized protein</fullName>
    </submittedName>
</protein>
<proteinExistence type="predicted"/>
<evidence type="ECO:0000313" key="2">
    <source>
        <dbReference type="EMBL" id="TDQ47064.1"/>
    </source>
</evidence>
<evidence type="ECO:0000313" key="3">
    <source>
        <dbReference type="Proteomes" id="UP000295705"/>
    </source>
</evidence>
<feature type="region of interest" description="Disordered" evidence="1">
    <location>
        <begin position="270"/>
        <end position="338"/>
    </location>
</feature>